<accession>A0AAQ1KIX5</accession>
<keyword evidence="2" id="KW-1185">Reference proteome</keyword>
<name>A0AAQ1KIX5_9PSED</name>
<dbReference type="AlphaFoldDB" id="A0AAQ1KIX5"/>
<dbReference type="Proteomes" id="UP000183385">
    <property type="component" value="Unassembled WGS sequence"/>
</dbReference>
<reference evidence="1 2" key="1">
    <citation type="submission" date="2016-10" db="EMBL/GenBank/DDBJ databases">
        <authorList>
            <person name="Varghese N."/>
            <person name="Submissions S."/>
        </authorList>
    </citation>
    <scope>NUCLEOTIDE SEQUENCE [LARGE SCALE GENOMIC DNA]</scope>
    <source>
        <strain evidence="1 2">LMG 18378</strain>
    </source>
</reference>
<comment type="caution">
    <text evidence="1">The sequence shown here is derived from an EMBL/GenBank/DDBJ whole genome shotgun (WGS) entry which is preliminary data.</text>
</comment>
<protein>
    <submittedName>
        <fullName evidence="1">Uncharacterized protein</fullName>
    </submittedName>
</protein>
<proteinExistence type="predicted"/>
<dbReference type="EMBL" id="FOLS01000028">
    <property type="protein sequence ID" value="SFD51549.1"/>
    <property type="molecule type" value="Genomic_DNA"/>
</dbReference>
<organism evidence="1 2">
    <name type="scientific">Pseudomonas citronellolis</name>
    <dbReference type="NCBI Taxonomy" id="53408"/>
    <lineage>
        <taxon>Bacteria</taxon>
        <taxon>Pseudomonadati</taxon>
        <taxon>Pseudomonadota</taxon>
        <taxon>Gammaproteobacteria</taxon>
        <taxon>Pseudomonadales</taxon>
        <taxon>Pseudomonadaceae</taxon>
        <taxon>Pseudomonas</taxon>
    </lineage>
</organism>
<gene>
    <name evidence="1" type="ORF">SAMN05216577_1282</name>
</gene>
<sequence length="167" mass="18674">MKTSQSLELLTTLESRQQEQFTQATILAIGIVMKKLGVDSVSVGQEDFEALQAGEKVQVIPNIGGFTYNLVNTRSLEEDASQDEPEQWVGSPSAAQVLVLLADATGPLSFEELERRVTRPLSKAALDRMQREHLIDRRDTETGYRWMPTSFGLRHIAAAREYLEHTA</sequence>
<evidence type="ECO:0000313" key="2">
    <source>
        <dbReference type="Proteomes" id="UP000183385"/>
    </source>
</evidence>
<dbReference type="RefSeq" id="WP_074983487.1">
    <property type="nucleotide sequence ID" value="NZ_FOLS01000028.1"/>
</dbReference>
<evidence type="ECO:0000313" key="1">
    <source>
        <dbReference type="EMBL" id="SFD51549.1"/>
    </source>
</evidence>